<dbReference type="GO" id="GO:0003988">
    <property type="term" value="F:acetyl-CoA C-acyltransferase activity"/>
    <property type="evidence" value="ECO:0007669"/>
    <property type="project" value="UniProtKB-EC"/>
</dbReference>
<evidence type="ECO:0000259" key="9">
    <source>
        <dbReference type="Pfam" id="PF00108"/>
    </source>
</evidence>
<dbReference type="InterPro" id="IPR002155">
    <property type="entry name" value="Thiolase"/>
</dbReference>
<evidence type="ECO:0000256" key="7">
    <source>
        <dbReference type="RuleBase" id="RU003557"/>
    </source>
</evidence>
<dbReference type="OrthoDB" id="5404651at2759"/>
<protein>
    <submittedName>
        <fullName evidence="11">Thiolase</fullName>
    </submittedName>
</protein>
<feature type="domain" description="Thiolase C-terminal" evidence="10">
    <location>
        <begin position="291"/>
        <end position="410"/>
    </location>
</feature>
<dbReference type="SUPFAM" id="SSF53901">
    <property type="entry name" value="Thiolase-like"/>
    <property type="match status" value="2"/>
</dbReference>
<feature type="active site" description="Proton acceptor" evidence="6">
    <location>
        <position position="369"/>
    </location>
</feature>
<accession>A0A166FFY0</accession>
<dbReference type="InterPro" id="IPR020616">
    <property type="entry name" value="Thiolase_N"/>
</dbReference>
<dbReference type="CDD" id="cd00751">
    <property type="entry name" value="thiolase"/>
    <property type="match status" value="1"/>
</dbReference>
<evidence type="ECO:0000256" key="5">
    <source>
        <dbReference type="ARBA" id="ARBA00047605"/>
    </source>
</evidence>
<dbReference type="AlphaFoldDB" id="A0A166FFY0"/>
<dbReference type="InterPro" id="IPR016039">
    <property type="entry name" value="Thiolase-like"/>
</dbReference>
<dbReference type="GO" id="GO:0006635">
    <property type="term" value="P:fatty acid beta-oxidation"/>
    <property type="evidence" value="ECO:0007669"/>
    <property type="project" value="TreeGrafter"/>
</dbReference>
<comment type="catalytic activity">
    <reaction evidence="5">
        <text>an acyl-CoA + acetyl-CoA = a 3-oxoacyl-CoA + CoA</text>
        <dbReference type="Rhea" id="RHEA:21564"/>
        <dbReference type="ChEBI" id="CHEBI:57287"/>
        <dbReference type="ChEBI" id="CHEBI:57288"/>
        <dbReference type="ChEBI" id="CHEBI:58342"/>
        <dbReference type="ChEBI" id="CHEBI:90726"/>
        <dbReference type="EC" id="2.3.1.16"/>
    </reaction>
</comment>
<dbReference type="GO" id="GO:0010124">
    <property type="term" value="P:phenylacetate catabolic process"/>
    <property type="evidence" value="ECO:0007669"/>
    <property type="project" value="TreeGrafter"/>
</dbReference>
<sequence>MERIKQVSAHLTGATKGLYGLQRQNPDDVVITMAIRSPLCKARKGGFKDTRTDELMLEMFKQSIAHGNIAPELVGDICIGTVLTPDSVYHARGAALAAGYPDTVPCQTINRFCSSGLMAVTTIANQIRGGQIEIGLAVGVESMSDNPDNGGPKQSEEIATNYPARDCPKPMGWTSENVGAAFALTRDEMDDFAAKSYQKAEHAQKAGYFDAEIVPFTAYKKDASGNREQVIITKDDGIRYGTTKESLGKIRAAFPQWGNSLTTGGNASQITDGAAAVLLMTRRKAQELGLTILAKHVTTVVAGVAPRVMGIGPLLAIPMALKNTGLTHEDVDLFEINEAFASQAVYCVKELGIDFAKVNVNGGAIAFGHPLDECLHITVIVSSNSRFSRKGKVLVTSMCIGTGMGAAAVFIGE</sequence>
<evidence type="ECO:0000256" key="2">
    <source>
        <dbReference type="ARBA" id="ARBA00010982"/>
    </source>
</evidence>
<reference evidence="11 12" key="1">
    <citation type="journal article" date="2016" name="Mol. Biol. Evol.">
        <title>Comparative Genomics of Early-Diverging Mushroom-Forming Fungi Provides Insights into the Origins of Lignocellulose Decay Capabilities.</title>
        <authorList>
            <person name="Nagy L.G."/>
            <person name="Riley R."/>
            <person name="Tritt A."/>
            <person name="Adam C."/>
            <person name="Daum C."/>
            <person name="Floudas D."/>
            <person name="Sun H."/>
            <person name="Yadav J.S."/>
            <person name="Pangilinan J."/>
            <person name="Larsson K.H."/>
            <person name="Matsuura K."/>
            <person name="Barry K."/>
            <person name="Labutti K."/>
            <person name="Kuo R."/>
            <person name="Ohm R.A."/>
            <person name="Bhattacharya S.S."/>
            <person name="Shirouzu T."/>
            <person name="Yoshinaga Y."/>
            <person name="Martin F.M."/>
            <person name="Grigoriev I.V."/>
            <person name="Hibbett D.S."/>
        </authorList>
    </citation>
    <scope>NUCLEOTIDE SEQUENCE [LARGE SCALE GENOMIC DNA]</scope>
    <source>
        <strain evidence="11 12">CBS 109695</strain>
    </source>
</reference>
<dbReference type="STRING" id="436010.A0A166FFY0"/>
<evidence type="ECO:0000313" key="12">
    <source>
        <dbReference type="Proteomes" id="UP000076532"/>
    </source>
</evidence>
<feature type="region of interest" description="Disordered" evidence="8">
    <location>
        <begin position="144"/>
        <end position="165"/>
    </location>
</feature>
<dbReference type="Proteomes" id="UP000076532">
    <property type="component" value="Unassembled WGS sequence"/>
</dbReference>
<evidence type="ECO:0000256" key="6">
    <source>
        <dbReference type="PIRSR" id="PIRSR000429-1"/>
    </source>
</evidence>
<dbReference type="GO" id="GO:0005777">
    <property type="term" value="C:peroxisome"/>
    <property type="evidence" value="ECO:0007669"/>
    <property type="project" value="TreeGrafter"/>
</dbReference>
<dbReference type="PANTHER" id="PTHR43853">
    <property type="entry name" value="3-KETOACYL-COA THIOLASE, PEROXISOMAL"/>
    <property type="match status" value="1"/>
</dbReference>
<dbReference type="PIRSF" id="PIRSF000429">
    <property type="entry name" value="Ac-CoA_Ac_transf"/>
    <property type="match status" value="1"/>
</dbReference>
<dbReference type="PANTHER" id="PTHR43853:SF10">
    <property type="entry name" value="ACETYL-COA C-ACETYLTRANSFERASE"/>
    <property type="match status" value="1"/>
</dbReference>
<feature type="active site" description="Proton acceptor" evidence="6">
    <location>
        <position position="399"/>
    </location>
</feature>
<keyword evidence="4 7" id="KW-0012">Acyltransferase</keyword>
<evidence type="ECO:0000256" key="8">
    <source>
        <dbReference type="SAM" id="MobiDB-lite"/>
    </source>
</evidence>
<name>A0A166FFY0_9AGAM</name>
<dbReference type="EMBL" id="KV417589">
    <property type="protein sequence ID" value="KZP16765.1"/>
    <property type="molecule type" value="Genomic_DNA"/>
</dbReference>
<keyword evidence="12" id="KW-1185">Reference proteome</keyword>
<dbReference type="InterPro" id="IPR050215">
    <property type="entry name" value="Thiolase-like_sf_Thiolase"/>
</dbReference>
<proteinExistence type="inferred from homology"/>
<dbReference type="Pfam" id="PF02803">
    <property type="entry name" value="Thiolase_C"/>
    <property type="match status" value="1"/>
</dbReference>
<feature type="domain" description="Thiolase N-terminal" evidence="9">
    <location>
        <begin position="29"/>
        <end position="282"/>
    </location>
</feature>
<organism evidence="11 12">
    <name type="scientific">Athelia psychrophila</name>
    <dbReference type="NCBI Taxonomy" id="1759441"/>
    <lineage>
        <taxon>Eukaryota</taxon>
        <taxon>Fungi</taxon>
        <taxon>Dikarya</taxon>
        <taxon>Basidiomycota</taxon>
        <taxon>Agaricomycotina</taxon>
        <taxon>Agaricomycetes</taxon>
        <taxon>Agaricomycetidae</taxon>
        <taxon>Atheliales</taxon>
        <taxon>Atheliaceae</taxon>
        <taxon>Athelia</taxon>
    </lineage>
</organism>
<feature type="active site" description="Acyl-thioester intermediate" evidence="6">
    <location>
        <position position="113"/>
    </location>
</feature>
<dbReference type="InterPro" id="IPR020615">
    <property type="entry name" value="Thiolase_acyl_enz_int_AS"/>
</dbReference>
<evidence type="ECO:0000256" key="4">
    <source>
        <dbReference type="ARBA" id="ARBA00023315"/>
    </source>
</evidence>
<dbReference type="NCBIfam" id="TIGR01930">
    <property type="entry name" value="AcCoA-C-Actrans"/>
    <property type="match status" value="1"/>
</dbReference>
<dbReference type="InterPro" id="IPR020617">
    <property type="entry name" value="Thiolase_C"/>
</dbReference>
<dbReference type="Pfam" id="PF00108">
    <property type="entry name" value="Thiolase_N"/>
    <property type="match status" value="1"/>
</dbReference>
<gene>
    <name evidence="11" type="ORF">FIBSPDRAFT_1047235</name>
</gene>
<evidence type="ECO:0000256" key="1">
    <source>
        <dbReference type="ARBA" id="ARBA00004872"/>
    </source>
</evidence>
<evidence type="ECO:0000256" key="3">
    <source>
        <dbReference type="ARBA" id="ARBA00022679"/>
    </source>
</evidence>
<keyword evidence="3 7" id="KW-0808">Transferase</keyword>
<comment type="similarity">
    <text evidence="2 7">Belongs to the thiolase-like superfamily. Thiolase family.</text>
</comment>
<evidence type="ECO:0000313" key="11">
    <source>
        <dbReference type="EMBL" id="KZP16765.1"/>
    </source>
</evidence>
<comment type="pathway">
    <text evidence="1">Lipid metabolism; fatty acid metabolism.</text>
</comment>
<dbReference type="Gene3D" id="3.40.47.10">
    <property type="match status" value="2"/>
</dbReference>
<dbReference type="PROSITE" id="PS00098">
    <property type="entry name" value="THIOLASE_1"/>
    <property type="match status" value="1"/>
</dbReference>
<evidence type="ECO:0000259" key="10">
    <source>
        <dbReference type="Pfam" id="PF02803"/>
    </source>
</evidence>